<reference evidence="4 5" key="1">
    <citation type="submission" date="2019-12" db="EMBL/GenBank/DDBJ databases">
        <title>Comparative genomics gives insights into the taxonomy of the Azoarcus-Aromatoleum group and reveals separate origins of nif in the plant-associated Azoarcus and non-plant-associated Aromatoleum sub-groups.</title>
        <authorList>
            <person name="Lafos M."/>
            <person name="Maluk M."/>
            <person name="Batista M."/>
            <person name="Junghare M."/>
            <person name="Carmona M."/>
            <person name="Faoro H."/>
            <person name="Cruz L.M."/>
            <person name="Battistoni F."/>
            <person name="De Souza E."/>
            <person name="Pedrosa F."/>
            <person name="Chen W.-M."/>
            <person name="Poole P.S."/>
            <person name="Dixon R.A."/>
            <person name="James E.K."/>
        </authorList>
    </citation>
    <scope>NUCLEOTIDE SEQUENCE [LARGE SCALE GENOMIC DNA]</scope>
    <source>
        <strain evidence="4 5">ToN1</strain>
    </source>
</reference>
<comment type="function">
    <text evidence="2">Hydrolyzes RNA 2',3'-cyclic phosphodiester to an RNA 2'-phosphomonoester.</text>
</comment>
<dbReference type="SUPFAM" id="SSF55144">
    <property type="entry name" value="LigT-like"/>
    <property type="match status" value="1"/>
</dbReference>
<evidence type="ECO:0000313" key="4">
    <source>
        <dbReference type="EMBL" id="NMF87562.1"/>
    </source>
</evidence>
<evidence type="ECO:0000313" key="5">
    <source>
        <dbReference type="Proteomes" id="UP000652074"/>
    </source>
</evidence>
<dbReference type="InterPro" id="IPR004175">
    <property type="entry name" value="RNA_CPDase"/>
</dbReference>
<proteinExistence type="inferred from homology"/>
<dbReference type="HAMAP" id="MF_01940">
    <property type="entry name" value="RNA_CPDase"/>
    <property type="match status" value="1"/>
</dbReference>
<feature type="domain" description="Phosphoesterase HXTX" evidence="3">
    <location>
        <begin position="104"/>
        <end position="167"/>
    </location>
</feature>
<name>A0ABX1MHZ6_9RHOO</name>
<dbReference type="PANTHER" id="PTHR35561">
    <property type="entry name" value="RNA 2',3'-CYCLIC PHOSPHODIESTERASE"/>
    <property type="match status" value="1"/>
</dbReference>
<organism evidence="4 5">
    <name type="scientific">Aromatoleum petrolei</name>
    <dbReference type="NCBI Taxonomy" id="76116"/>
    <lineage>
        <taxon>Bacteria</taxon>
        <taxon>Pseudomonadati</taxon>
        <taxon>Pseudomonadota</taxon>
        <taxon>Betaproteobacteria</taxon>
        <taxon>Rhodocyclales</taxon>
        <taxon>Rhodocyclaceae</taxon>
        <taxon>Aromatoleum</taxon>
    </lineage>
</organism>
<feature type="short sequence motif" description="HXTX 2" evidence="2">
    <location>
        <begin position="135"/>
        <end position="138"/>
    </location>
</feature>
<keyword evidence="5" id="KW-1185">Reference proteome</keyword>
<accession>A0ABX1MHZ6</accession>
<dbReference type="Gene3D" id="3.90.1140.10">
    <property type="entry name" value="Cyclic phosphodiesterase"/>
    <property type="match status" value="1"/>
</dbReference>
<dbReference type="EC" id="3.1.4.58" evidence="2"/>
<feature type="domain" description="Phosphoesterase HXTX" evidence="3">
    <location>
        <begin position="29"/>
        <end position="99"/>
    </location>
</feature>
<comment type="catalytic activity">
    <reaction evidence="2">
        <text>a 3'-end 2',3'-cyclophospho-ribonucleotide-RNA + H2O = a 3'-end 2'-phospho-ribonucleotide-RNA + H(+)</text>
        <dbReference type="Rhea" id="RHEA:11828"/>
        <dbReference type="Rhea" id="RHEA-COMP:10464"/>
        <dbReference type="Rhea" id="RHEA-COMP:17353"/>
        <dbReference type="ChEBI" id="CHEBI:15377"/>
        <dbReference type="ChEBI" id="CHEBI:15378"/>
        <dbReference type="ChEBI" id="CHEBI:83064"/>
        <dbReference type="ChEBI" id="CHEBI:173113"/>
        <dbReference type="EC" id="3.1.4.58"/>
    </reaction>
</comment>
<sequence length="205" mass="22472">MTRPAEPASGAPQRARVFFALWPAAVMSRRLHREGERAHATSGGRRMRRDTLHLTLAFIGDIARERLDALRAAADKVVFAPFTLRLDRIVGWRHNHIVWAGATEVPAELESLVSQLNAALAAGGFPVERRKFAAHVTLLRNARGEFPADELDPPIDWPVREFVLVESDLRVEGAQYTVVASWPGVGGMRDRARGEEGPAGSSPAA</sequence>
<feature type="short sequence motif" description="HXTX 1" evidence="2">
    <location>
        <begin position="53"/>
        <end position="56"/>
    </location>
</feature>
<evidence type="ECO:0000259" key="3">
    <source>
        <dbReference type="Pfam" id="PF02834"/>
    </source>
</evidence>
<dbReference type="Pfam" id="PF02834">
    <property type="entry name" value="LigT_PEase"/>
    <property type="match status" value="2"/>
</dbReference>
<dbReference type="NCBIfam" id="TIGR02258">
    <property type="entry name" value="2_5_ligase"/>
    <property type="match status" value="1"/>
</dbReference>
<keyword evidence="1 2" id="KW-0378">Hydrolase</keyword>
<gene>
    <name evidence="4" type="primary">thpR</name>
    <name evidence="4" type="ORF">GPA26_03610</name>
</gene>
<protein>
    <recommendedName>
        <fullName evidence="2">RNA 2',3'-cyclic phosphodiesterase</fullName>
        <shortName evidence="2">RNA 2',3'-CPDase</shortName>
        <ecNumber evidence="2">3.1.4.58</ecNumber>
    </recommendedName>
</protein>
<dbReference type="InterPro" id="IPR009097">
    <property type="entry name" value="Cyclic_Pdiesterase"/>
</dbReference>
<comment type="similarity">
    <text evidence="2">Belongs to the 2H phosphoesterase superfamily. ThpR family.</text>
</comment>
<evidence type="ECO:0000256" key="2">
    <source>
        <dbReference type="HAMAP-Rule" id="MF_01940"/>
    </source>
</evidence>
<comment type="caution">
    <text evidence="4">The sequence shown here is derived from an EMBL/GenBank/DDBJ whole genome shotgun (WGS) entry which is preliminary data.</text>
</comment>
<dbReference type="InterPro" id="IPR014051">
    <property type="entry name" value="Phosphoesterase_HXTX"/>
</dbReference>
<dbReference type="EMBL" id="WTVR01000005">
    <property type="protein sequence ID" value="NMF87562.1"/>
    <property type="molecule type" value="Genomic_DNA"/>
</dbReference>
<dbReference type="PANTHER" id="PTHR35561:SF1">
    <property type="entry name" value="RNA 2',3'-CYCLIC PHOSPHODIESTERASE"/>
    <property type="match status" value="1"/>
</dbReference>
<feature type="active site" description="Proton acceptor" evidence="2">
    <location>
        <position position="135"/>
    </location>
</feature>
<dbReference type="Proteomes" id="UP000652074">
    <property type="component" value="Unassembled WGS sequence"/>
</dbReference>
<feature type="active site" description="Proton donor" evidence="2">
    <location>
        <position position="53"/>
    </location>
</feature>
<evidence type="ECO:0000256" key="1">
    <source>
        <dbReference type="ARBA" id="ARBA00022801"/>
    </source>
</evidence>